<evidence type="ECO:0000256" key="6">
    <source>
        <dbReference type="PIRSR" id="PIRSR003085-1"/>
    </source>
</evidence>
<feature type="active site" evidence="6">
    <location>
        <position position="392"/>
    </location>
</feature>
<dbReference type="InterPro" id="IPR029063">
    <property type="entry name" value="SAM-dependent_MTases_sf"/>
</dbReference>
<dbReference type="Proteomes" id="UP000252884">
    <property type="component" value="Unassembled WGS sequence"/>
</dbReference>
<keyword evidence="8" id="KW-1185">Reference proteome</keyword>
<dbReference type="GO" id="GO:0032259">
    <property type="term" value="P:methylation"/>
    <property type="evidence" value="ECO:0007669"/>
    <property type="project" value="UniProtKB-KW"/>
</dbReference>
<dbReference type="SUPFAM" id="SSF53335">
    <property type="entry name" value="S-adenosyl-L-methionine-dependent methyltransferases"/>
    <property type="match status" value="1"/>
</dbReference>
<dbReference type="PANTHER" id="PTHR43667:SF2">
    <property type="entry name" value="FATTY ACID C-METHYL TRANSFERASE"/>
    <property type="match status" value="1"/>
</dbReference>
<comment type="similarity">
    <text evidence="1">Belongs to the CFA/CMAS family.</text>
</comment>
<dbReference type="InterPro" id="IPR050723">
    <property type="entry name" value="CFA/CMAS"/>
</dbReference>
<dbReference type="Pfam" id="PF02353">
    <property type="entry name" value="CMAS"/>
    <property type="match status" value="1"/>
</dbReference>
<evidence type="ECO:0000256" key="4">
    <source>
        <dbReference type="ARBA" id="ARBA00022691"/>
    </source>
</evidence>
<dbReference type="RefSeq" id="WP_114469176.1">
    <property type="nucleotide sequence ID" value="NZ_QPJK01000005.1"/>
</dbReference>
<keyword evidence="2" id="KW-0489">Methyltransferase</keyword>
<dbReference type="AlphaFoldDB" id="A0A368XQS6"/>
<protein>
    <submittedName>
        <fullName evidence="7">Cyclopropane-fatty-acyl-phospholipid synthase</fullName>
    </submittedName>
</protein>
<evidence type="ECO:0000256" key="2">
    <source>
        <dbReference type="ARBA" id="ARBA00022603"/>
    </source>
</evidence>
<keyword evidence="3" id="KW-0808">Transferase</keyword>
<keyword evidence="5" id="KW-0443">Lipid metabolism</keyword>
<reference evidence="7 8" key="1">
    <citation type="submission" date="2018-07" db="EMBL/GenBank/DDBJ databases">
        <title>Genomic Encyclopedia of Type Strains, Phase IV (KMG-IV): sequencing the most valuable type-strain genomes for metagenomic binning, comparative biology and taxonomic classification.</title>
        <authorList>
            <person name="Goeker M."/>
        </authorList>
    </citation>
    <scope>NUCLEOTIDE SEQUENCE [LARGE SCALE GENOMIC DNA]</scope>
    <source>
        <strain evidence="7 8">DSM 21634</strain>
    </source>
</reference>
<evidence type="ECO:0000256" key="1">
    <source>
        <dbReference type="ARBA" id="ARBA00010815"/>
    </source>
</evidence>
<organism evidence="7 8">
    <name type="scientific">Pseudorhodoferax soli</name>
    <dbReference type="NCBI Taxonomy" id="545864"/>
    <lineage>
        <taxon>Bacteria</taxon>
        <taxon>Pseudomonadati</taxon>
        <taxon>Pseudomonadota</taxon>
        <taxon>Betaproteobacteria</taxon>
        <taxon>Burkholderiales</taxon>
        <taxon>Comamonadaceae</taxon>
    </lineage>
</organism>
<evidence type="ECO:0000256" key="3">
    <source>
        <dbReference type="ARBA" id="ARBA00022679"/>
    </source>
</evidence>
<dbReference type="CDD" id="cd02440">
    <property type="entry name" value="AdoMet_MTases"/>
    <property type="match status" value="1"/>
</dbReference>
<dbReference type="PIRSF" id="PIRSF003085">
    <property type="entry name" value="CMAS"/>
    <property type="match status" value="1"/>
</dbReference>
<keyword evidence="4" id="KW-0949">S-adenosyl-L-methionine</keyword>
<dbReference type="GO" id="GO:0008168">
    <property type="term" value="F:methyltransferase activity"/>
    <property type="evidence" value="ECO:0007669"/>
    <property type="project" value="UniProtKB-KW"/>
</dbReference>
<dbReference type="PANTHER" id="PTHR43667">
    <property type="entry name" value="CYCLOPROPANE-FATTY-ACYL-PHOSPHOLIPID SYNTHASE"/>
    <property type="match status" value="1"/>
</dbReference>
<dbReference type="OrthoDB" id="9782855at2"/>
<name>A0A368XQS6_9BURK</name>
<sequence length="422" mass="46360">MKPATDLLPHAAAPSTPATLLQRLLRQALRSQLADLACGELTVVLPHGERLLARGAAPGPHAQLVLHRWRPLLRLAAEGDLGLARSWRDGDWSTPDLVALLQFGAANDQQAGTRLQGKAWARKLARLAHLRRANTRRGSRDNIAFHYDLGNDFYAQWLDASMLYSSALYLRPDASLEEAQAARLDRIVALVDAPPGGGVLEIGCGWGALALALAQRRGAHVTGLTLSTEQLAFARQRAVSEGCARQLDLRLQDYRDVQGRYARIVSIEMVEAVGEAWWPTYFATLRERLAPGGHVVLQAITIADAHFEGYRSGADFIQRCIFPGGMLPSPTALREQAARAGLVLQTELLFGDSYAATLVEWRRRFLAAWPAIAAQGFDQRFKRLWEYYLCYCEAGFRSGRVDVGLYTLRHAADAPAPGSAAH</sequence>
<evidence type="ECO:0000313" key="8">
    <source>
        <dbReference type="Proteomes" id="UP000252884"/>
    </source>
</evidence>
<dbReference type="InterPro" id="IPR003333">
    <property type="entry name" value="CMAS"/>
</dbReference>
<dbReference type="Gene3D" id="3.40.50.150">
    <property type="entry name" value="Vaccinia Virus protein VP39"/>
    <property type="match status" value="1"/>
</dbReference>
<evidence type="ECO:0000256" key="5">
    <source>
        <dbReference type="ARBA" id="ARBA00023098"/>
    </source>
</evidence>
<proteinExistence type="inferred from homology"/>
<dbReference type="GO" id="GO:0008610">
    <property type="term" value="P:lipid biosynthetic process"/>
    <property type="evidence" value="ECO:0007669"/>
    <property type="project" value="InterPro"/>
</dbReference>
<accession>A0A368XQS6</accession>
<comment type="caution">
    <text evidence="7">The sequence shown here is derived from an EMBL/GenBank/DDBJ whole genome shotgun (WGS) entry which is preliminary data.</text>
</comment>
<dbReference type="EMBL" id="QPJK01000005">
    <property type="protein sequence ID" value="RCW70215.1"/>
    <property type="molecule type" value="Genomic_DNA"/>
</dbReference>
<gene>
    <name evidence="7" type="ORF">DES41_105156</name>
</gene>
<evidence type="ECO:0000313" key="7">
    <source>
        <dbReference type="EMBL" id="RCW70215.1"/>
    </source>
</evidence>